<dbReference type="Gene3D" id="3.90.1150.10">
    <property type="entry name" value="Aspartate Aminotransferase, domain 1"/>
    <property type="match status" value="1"/>
</dbReference>
<dbReference type="PANTHER" id="PTHR43713:SF3">
    <property type="entry name" value="GLUTAMATE-1-SEMIALDEHYDE 2,1-AMINOMUTASE 1, CHLOROPLASTIC-RELATED"/>
    <property type="match status" value="1"/>
</dbReference>
<comment type="cofactor">
    <cofactor evidence="1">
        <name>pyridoxal 5'-phosphate</name>
        <dbReference type="ChEBI" id="CHEBI:597326"/>
    </cofactor>
</comment>
<keyword evidence="5" id="KW-1185">Reference proteome</keyword>
<dbReference type="SUPFAM" id="SSF53383">
    <property type="entry name" value="PLP-dependent transferases"/>
    <property type="match status" value="1"/>
</dbReference>
<dbReference type="InterPro" id="IPR015424">
    <property type="entry name" value="PyrdxlP-dep_Trfase"/>
</dbReference>
<keyword evidence="2 3" id="KW-0663">Pyridoxal phosphate</keyword>
<dbReference type="CDD" id="cd00610">
    <property type="entry name" value="OAT_like"/>
    <property type="match status" value="1"/>
</dbReference>
<evidence type="ECO:0000256" key="1">
    <source>
        <dbReference type="ARBA" id="ARBA00001933"/>
    </source>
</evidence>
<dbReference type="PROSITE" id="PS00600">
    <property type="entry name" value="AA_TRANSFER_CLASS_3"/>
    <property type="match status" value="1"/>
</dbReference>
<keyword evidence="4" id="KW-0032">Aminotransferase</keyword>
<evidence type="ECO:0000256" key="3">
    <source>
        <dbReference type="RuleBase" id="RU003560"/>
    </source>
</evidence>
<name>A0ABT1NIN9_9FIRM</name>
<evidence type="ECO:0000313" key="5">
    <source>
        <dbReference type="Proteomes" id="UP001651880"/>
    </source>
</evidence>
<evidence type="ECO:0000256" key="2">
    <source>
        <dbReference type="ARBA" id="ARBA00022898"/>
    </source>
</evidence>
<dbReference type="PANTHER" id="PTHR43713">
    <property type="entry name" value="GLUTAMATE-1-SEMIALDEHYDE 2,1-AMINOMUTASE"/>
    <property type="match status" value="1"/>
</dbReference>
<comment type="caution">
    <text evidence="4">The sequence shown here is derived from an EMBL/GenBank/DDBJ whole genome shotgun (WGS) entry which is preliminary data.</text>
</comment>
<dbReference type="Pfam" id="PF00202">
    <property type="entry name" value="Aminotran_3"/>
    <property type="match status" value="1"/>
</dbReference>
<dbReference type="Proteomes" id="UP001651880">
    <property type="component" value="Unassembled WGS sequence"/>
</dbReference>
<dbReference type="InterPro" id="IPR005814">
    <property type="entry name" value="Aminotrans_3"/>
</dbReference>
<dbReference type="InterPro" id="IPR015421">
    <property type="entry name" value="PyrdxlP-dep_Trfase_major"/>
</dbReference>
<dbReference type="RefSeq" id="WP_255228624.1">
    <property type="nucleotide sequence ID" value="NZ_JAJEKE010000018.1"/>
</dbReference>
<proteinExistence type="inferred from homology"/>
<dbReference type="GO" id="GO:0008483">
    <property type="term" value="F:transaminase activity"/>
    <property type="evidence" value="ECO:0007669"/>
    <property type="project" value="UniProtKB-KW"/>
</dbReference>
<evidence type="ECO:0000313" key="4">
    <source>
        <dbReference type="EMBL" id="MCQ1531104.1"/>
    </source>
</evidence>
<dbReference type="InterPro" id="IPR015422">
    <property type="entry name" value="PyrdxlP-dep_Trfase_small"/>
</dbReference>
<dbReference type="InterPro" id="IPR049704">
    <property type="entry name" value="Aminotrans_3_PPA_site"/>
</dbReference>
<dbReference type="EMBL" id="JAJEKE010000018">
    <property type="protein sequence ID" value="MCQ1531104.1"/>
    <property type="molecule type" value="Genomic_DNA"/>
</dbReference>
<protein>
    <submittedName>
        <fullName evidence="4">Aminotransferase class III-fold pyridoxal phosphate-dependent enzyme</fullName>
    </submittedName>
</protein>
<dbReference type="Gene3D" id="3.40.640.10">
    <property type="entry name" value="Type I PLP-dependent aspartate aminotransferase-like (Major domain)"/>
    <property type="match status" value="1"/>
</dbReference>
<reference evidence="4 5" key="1">
    <citation type="submission" date="2021-10" db="EMBL/GenBank/DDBJ databases">
        <title>Lutispora strain m25 sp. nov., a thermophilic, non-spore-forming bacterium isolated from a lab-scale methanogenic bioreactor digesting anaerobic sludge.</title>
        <authorList>
            <person name="El Houari A."/>
            <person name="Mcdonald J."/>
        </authorList>
    </citation>
    <scope>NUCLEOTIDE SEQUENCE [LARGE SCALE GENOMIC DNA]</scope>
    <source>
        <strain evidence="5">m25</strain>
    </source>
</reference>
<gene>
    <name evidence="4" type="ORF">LJD61_16380</name>
</gene>
<organism evidence="4 5">
    <name type="scientific">Lutispora saccharofermentans</name>
    <dbReference type="NCBI Taxonomy" id="3024236"/>
    <lineage>
        <taxon>Bacteria</taxon>
        <taxon>Bacillati</taxon>
        <taxon>Bacillota</taxon>
        <taxon>Clostridia</taxon>
        <taxon>Lutisporales</taxon>
        <taxon>Lutisporaceae</taxon>
        <taxon>Lutispora</taxon>
    </lineage>
</organism>
<comment type="similarity">
    <text evidence="3">Belongs to the class-III pyridoxal-phosphate-dependent aminotransferase family.</text>
</comment>
<accession>A0ABT1NIN9</accession>
<sequence length="454" mass="50691">MGGYFINKSKAYNDNLREILPCGYHYNFRMSERKIPVHFTKGQGSRLWDIDGNEYLDLYCKSGAMILGHCNEAFNRALKEQIDKVLGVDLCDIDNEACKLLSKYIPSAEMIRFGLSGTEMIQNALRIARAYTNKNRFLRFEGHFHGNADNVLGGSTENYDNPIPIDKGDGFSSTEGRAVRVLEDQSYLIPWNNIVILDKVIEHHGDEIAAIILEPICINGGSIYPAKGYLEHVREICDENDIVLIFDEVITGIRIGLGGAQGILNVLPDLTIMGKCISGGGIPISALMGRRKIMELYDNGRVIHAGTFNGYPLGLAAICETIKILEKDGGQSYKQMNHYAEQLHLSLIKEANNAGLDMIVQGPRSCASYHCRDSAVNSSSEIDSILHAKNTIIRQQLAQYGIIIAPLSRMYTNIGLNEKDVEFFNERIPHALRDAKILIDRVINKIRNQNKSLI</sequence>
<keyword evidence="4" id="KW-0808">Transferase</keyword>